<dbReference type="Proteomes" id="UP001447188">
    <property type="component" value="Unassembled WGS sequence"/>
</dbReference>
<keyword evidence="2" id="KW-1185">Reference proteome</keyword>
<protein>
    <submittedName>
        <fullName evidence="1">Uncharacterized protein</fullName>
    </submittedName>
</protein>
<gene>
    <name evidence="1" type="ORF">Q9L58_009359</name>
</gene>
<reference evidence="1 2" key="1">
    <citation type="submission" date="2024-02" db="EMBL/GenBank/DDBJ databases">
        <title>Discinaceae phylogenomics.</title>
        <authorList>
            <person name="Dirks A.C."/>
            <person name="James T.Y."/>
        </authorList>
    </citation>
    <scope>NUCLEOTIDE SEQUENCE [LARGE SCALE GENOMIC DNA]</scope>
    <source>
        <strain evidence="1 2">ACD0624</strain>
    </source>
</reference>
<organism evidence="1 2">
    <name type="scientific">Discina gigas</name>
    <dbReference type="NCBI Taxonomy" id="1032678"/>
    <lineage>
        <taxon>Eukaryota</taxon>
        <taxon>Fungi</taxon>
        <taxon>Dikarya</taxon>
        <taxon>Ascomycota</taxon>
        <taxon>Pezizomycotina</taxon>
        <taxon>Pezizomycetes</taxon>
        <taxon>Pezizales</taxon>
        <taxon>Discinaceae</taxon>
        <taxon>Discina</taxon>
    </lineage>
</organism>
<accession>A0ABR3G739</accession>
<name>A0ABR3G739_9PEZI</name>
<evidence type="ECO:0000313" key="2">
    <source>
        <dbReference type="Proteomes" id="UP001447188"/>
    </source>
</evidence>
<comment type="caution">
    <text evidence="1">The sequence shown here is derived from an EMBL/GenBank/DDBJ whole genome shotgun (WGS) entry which is preliminary data.</text>
</comment>
<sequence>MDALIIEHYGQKVGTLINGDAQTAMADSAERLQNQRTIFQTHSTTYVPIFFLPQKDTKLPGVPANRLYKAFQGNGNSELISSVVYYQLRYNSLVRVESLDHEGAPFVMTISRGKYGKITPFMSKTGPDAFWRIRKVRNGSDALEITEGELIELEDTMEGEEIERGDTISLRWQFSDQKSGVSDYLDNSLGSTWTISALETIELSLHAHRSNGGYLSNPLTFDVGISPPPRILKFLGSNNARVDLAAMYGILASPELQFRLDSVDESETNRTAIDPMSRTLQYMASRLISGHI</sequence>
<evidence type="ECO:0000313" key="1">
    <source>
        <dbReference type="EMBL" id="KAL0631769.1"/>
    </source>
</evidence>
<dbReference type="EMBL" id="JBBBZM010000213">
    <property type="protein sequence ID" value="KAL0631769.1"/>
    <property type="molecule type" value="Genomic_DNA"/>
</dbReference>
<proteinExistence type="predicted"/>